<dbReference type="InterPro" id="IPR000182">
    <property type="entry name" value="GNAT_dom"/>
</dbReference>
<evidence type="ECO:0000256" key="3">
    <source>
        <dbReference type="ARBA" id="ARBA00038502"/>
    </source>
</evidence>
<dbReference type="InterPro" id="IPR016181">
    <property type="entry name" value="Acyl_CoA_acyltransferase"/>
</dbReference>
<proteinExistence type="inferred from homology"/>
<dbReference type="Pfam" id="PF13302">
    <property type="entry name" value="Acetyltransf_3"/>
    <property type="match status" value="1"/>
</dbReference>
<dbReference type="PANTHER" id="PTHR43792">
    <property type="entry name" value="GNAT FAMILY, PUTATIVE (AFU_ORTHOLOGUE AFUA_3G00765)-RELATED-RELATED"/>
    <property type="match status" value="1"/>
</dbReference>
<keyword evidence="2" id="KW-0012">Acyltransferase</keyword>
<evidence type="ECO:0000256" key="2">
    <source>
        <dbReference type="ARBA" id="ARBA00023315"/>
    </source>
</evidence>
<evidence type="ECO:0000259" key="4">
    <source>
        <dbReference type="PROSITE" id="PS51186"/>
    </source>
</evidence>
<keyword evidence="6" id="KW-1185">Reference proteome</keyword>
<comment type="caution">
    <text evidence="5">The sequence shown here is derived from an EMBL/GenBank/DDBJ whole genome shotgun (WGS) entry which is preliminary data.</text>
</comment>
<dbReference type="Gene3D" id="3.40.630.30">
    <property type="match status" value="1"/>
</dbReference>
<dbReference type="Proteomes" id="UP001219956">
    <property type="component" value="Unassembled WGS sequence"/>
</dbReference>
<feature type="domain" description="N-acetyltransferase" evidence="4">
    <location>
        <begin position="4"/>
        <end position="172"/>
    </location>
</feature>
<comment type="similarity">
    <text evidence="3">Belongs to the acetyltransferase family. RimJ subfamily.</text>
</comment>
<name>A0ABT5IZT3_9NEIS</name>
<dbReference type="EMBL" id="JAQQLF010000015">
    <property type="protein sequence ID" value="MDC7718079.1"/>
    <property type="molecule type" value="Genomic_DNA"/>
</dbReference>
<organism evidence="5 6">
    <name type="scientific">Vogesella aquatica</name>
    <dbReference type="NCBI Taxonomy" id="2984206"/>
    <lineage>
        <taxon>Bacteria</taxon>
        <taxon>Pseudomonadati</taxon>
        <taxon>Pseudomonadota</taxon>
        <taxon>Betaproteobacteria</taxon>
        <taxon>Neisseriales</taxon>
        <taxon>Chromobacteriaceae</taxon>
        <taxon>Vogesella</taxon>
    </lineage>
</organism>
<dbReference type="RefSeq" id="WP_272752376.1">
    <property type="nucleotide sequence ID" value="NZ_JAQQLF010000015.1"/>
</dbReference>
<evidence type="ECO:0000256" key="1">
    <source>
        <dbReference type="ARBA" id="ARBA00022679"/>
    </source>
</evidence>
<accession>A0ABT5IZT3</accession>
<protein>
    <submittedName>
        <fullName evidence="5">GNAT family N-acetyltransferase</fullName>
    </submittedName>
</protein>
<reference evidence="5 6" key="1">
    <citation type="submission" date="2023-01" db="EMBL/GenBank/DDBJ databases">
        <title>Novel species of the genus Vogesella isolated from rivers.</title>
        <authorList>
            <person name="Lu H."/>
        </authorList>
    </citation>
    <scope>NUCLEOTIDE SEQUENCE [LARGE SCALE GENOMIC DNA]</scope>
    <source>
        <strain evidence="5 6">DC21W</strain>
    </source>
</reference>
<gene>
    <name evidence="5" type="ORF">PQU95_12745</name>
</gene>
<sequence length="186" mass="20622">MPDLQLRQPTLDDVDELLAFELANRAFFERWINARAPAFYQPDAVADSILALQQGAASDHGYAFLILHQNAIVGRINLTAVERPYFNRATLGYRLAEYACGRGWASAAVARLQQYAFDVLGLWRLEAHVGQHNPASRAVLLRNGFAQYGHSEQSFCLHGQWHDMWHLACRAPGAPRLAAAPVGAAL</sequence>
<keyword evidence="1" id="KW-0808">Transferase</keyword>
<evidence type="ECO:0000313" key="5">
    <source>
        <dbReference type="EMBL" id="MDC7718079.1"/>
    </source>
</evidence>
<dbReference type="PROSITE" id="PS51186">
    <property type="entry name" value="GNAT"/>
    <property type="match status" value="1"/>
</dbReference>
<dbReference type="InterPro" id="IPR051531">
    <property type="entry name" value="N-acetyltransferase"/>
</dbReference>
<dbReference type="PANTHER" id="PTHR43792:SF8">
    <property type="entry name" value="[RIBOSOMAL PROTEIN US5]-ALANINE N-ACETYLTRANSFERASE"/>
    <property type="match status" value="1"/>
</dbReference>
<dbReference type="SUPFAM" id="SSF55729">
    <property type="entry name" value="Acyl-CoA N-acyltransferases (Nat)"/>
    <property type="match status" value="1"/>
</dbReference>
<evidence type="ECO:0000313" key="6">
    <source>
        <dbReference type="Proteomes" id="UP001219956"/>
    </source>
</evidence>